<dbReference type="GO" id="GO:0016757">
    <property type="term" value="F:glycosyltransferase activity"/>
    <property type="evidence" value="ECO:0007669"/>
    <property type="project" value="TreeGrafter"/>
</dbReference>
<dbReference type="Proteomes" id="UP000197468">
    <property type="component" value="Unassembled WGS sequence"/>
</dbReference>
<accession>A0A246JKQ2</accession>
<dbReference type="RefSeq" id="WP_088382221.1">
    <property type="nucleotide sequence ID" value="NZ_NIOF01000001.1"/>
</dbReference>
<dbReference type="PANTHER" id="PTHR12526">
    <property type="entry name" value="GLYCOSYLTRANSFERASE"/>
    <property type="match status" value="1"/>
</dbReference>
<protein>
    <submittedName>
        <fullName evidence="1">Sugar transferase</fullName>
    </submittedName>
</protein>
<dbReference type="NCBIfam" id="TIGR03087">
    <property type="entry name" value="stp1"/>
    <property type="match status" value="1"/>
</dbReference>
<evidence type="ECO:0000313" key="1">
    <source>
        <dbReference type="EMBL" id="OWQ93073.1"/>
    </source>
</evidence>
<dbReference type="Gene3D" id="3.40.50.2000">
    <property type="entry name" value="Glycogen Phosphorylase B"/>
    <property type="match status" value="2"/>
</dbReference>
<dbReference type="InterPro" id="IPR017521">
    <property type="entry name" value="Sugar_tfrase_PEP-CTERM_Stp1"/>
</dbReference>
<organism evidence="1 2">
    <name type="scientific">Roseateles aquatilis</name>
    <dbReference type="NCBI Taxonomy" id="431061"/>
    <lineage>
        <taxon>Bacteria</taxon>
        <taxon>Pseudomonadati</taxon>
        <taxon>Pseudomonadota</taxon>
        <taxon>Betaproteobacteria</taxon>
        <taxon>Burkholderiales</taxon>
        <taxon>Sphaerotilaceae</taxon>
        <taxon>Roseateles</taxon>
    </lineage>
</organism>
<dbReference type="AlphaFoldDB" id="A0A246JKQ2"/>
<dbReference type="Pfam" id="PF13692">
    <property type="entry name" value="Glyco_trans_1_4"/>
    <property type="match status" value="1"/>
</dbReference>
<dbReference type="PANTHER" id="PTHR12526:SF600">
    <property type="entry name" value="GLYCOSYL TRANSFERASE GROUP 1"/>
    <property type="match status" value="1"/>
</dbReference>
<dbReference type="CDD" id="cd03801">
    <property type="entry name" value="GT4_PimA-like"/>
    <property type="match status" value="1"/>
</dbReference>
<keyword evidence="2" id="KW-1185">Reference proteome</keyword>
<keyword evidence="1" id="KW-0808">Transferase</keyword>
<dbReference type="OrthoDB" id="9807209at2"/>
<evidence type="ECO:0000313" key="2">
    <source>
        <dbReference type="Proteomes" id="UP000197468"/>
    </source>
</evidence>
<sequence length="407" mass="45078">MANILYLVHRLPYPPNKGDKLRSYHLLKHLTAHHKVWLGTFVDDAEDWAHVPAVREQCEELFAAGLNPLTSRVASLSGLLTGEALSLPYYRDRAMRDWVDRVARTQRFDAVVVFSSTMAQYAEQLRAVAGPLPMLVDFVDVDSAKWTDYAKARRWPMSWLYRREGRELLAYERGVAERARCSFFVTEGEKALFQRLSATDAPIEALGNGVDSGYFAPLPQQASPFDADELPLVFTGAMDYWPNVDAVQWFAAEVLPQLRQRWPTLRFTIVGRAPTPAVLALAGDAIRVTGTVPDVRPYLQHAAAVVAPLRLARGVQNKILEAMAVGRPVVAARSCVEALGADGVLAGQDLLAADSAGDYLELLHALLSAPARAQAIGQQARERVLRQFSWQAHLSKLDGYLPQEQPA</sequence>
<gene>
    <name evidence="1" type="ORF">CDN99_00780</name>
</gene>
<reference evidence="1 2" key="1">
    <citation type="journal article" date="2008" name="Int. J. Syst. Evol. Microbiol.">
        <title>Description of Roseateles aquatilis sp. nov. and Roseateles terrae sp. nov., in the class Betaproteobacteria, and emended description of the genus Roseateles.</title>
        <authorList>
            <person name="Gomila M."/>
            <person name="Bowien B."/>
            <person name="Falsen E."/>
            <person name="Moore E.R."/>
            <person name="Lalucat J."/>
        </authorList>
    </citation>
    <scope>NUCLEOTIDE SEQUENCE [LARGE SCALE GENOMIC DNA]</scope>
    <source>
        <strain evidence="1 2">CCUG 48205</strain>
    </source>
</reference>
<comment type="caution">
    <text evidence="1">The sequence shown here is derived from an EMBL/GenBank/DDBJ whole genome shotgun (WGS) entry which is preliminary data.</text>
</comment>
<proteinExistence type="predicted"/>
<dbReference type="SUPFAM" id="SSF53756">
    <property type="entry name" value="UDP-Glycosyltransferase/glycogen phosphorylase"/>
    <property type="match status" value="1"/>
</dbReference>
<dbReference type="EMBL" id="NIOF01000001">
    <property type="protein sequence ID" value="OWQ93073.1"/>
    <property type="molecule type" value="Genomic_DNA"/>
</dbReference>
<name>A0A246JKQ2_9BURK</name>